<gene>
    <name evidence="2" type="ORF">DW352_08905</name>
</gene>
<dbReference type="KEGG" id="ptaw:DW352_08905"/>
<evidence type="ECO:0000256" key="1">
    <source>
        <dbReference type="SAM" id="MobiDB-lite"/>
    </source>
</evidence>
<proteinExistence type="predicted"/>
<reference evidence="2 3" key="1">
    <citation type="submission" date="2018-07" db="EMBL/GenBank/DDBJ databases">
        <authorList>
            <person name="Quirk P.G."/>
            <person name="Krulwich T.A."/>
        </authorList>
    </citation>
    <scope>NUCLEOTIDE SEQUENCE [LARGE SCALE GENOMIC DNA]</scope>
    <source>
        <strain evidence="2 3">CC-BB4</strain>
    </source>
</reference>
<keyword evidence="3" id="KW-1185">Reference proteome</keyword>
<dbReference type="AlphaFoldDB" id="A0A345ZUM2"/>
<dbReference type="EMBL" id="CP031417">
    <property type="protein sequence ID" value="AXK80619.1"/>
    <property type="molecule type" value="Genomic_DNA"/>
</dbReference>
<evidence type="ECO:0000313" key="3">
    <source>
        <dbReference type="Proteomes" id="UP000254889"/>
    </source>
</evidence>
<name>A0A345ZUM2_9HYPH</name>
<dbReference type="Proteomes" id="UP000254889">
    <property type="component" value="Chromosome"/>
</dbReference>
<feature type="region of interest" description="Disordered" evidence="1">
    <location>
        <begin position="1"/>
        <end position="23"/>
    </location>
</feature>
<organism evidence="2 3">
    <name type="scientific">Pseudolabrys taiwanensis</name>
    <dbReference type="NCBI Taxonomy" id="331696"/>
    <lineage>
        <taxon>Bacteria</taxon>
        <taxon>Pseudomonadati</taxon>
        <taxon>Pseudomonadota</taxon>
        <taxon>Alphaproteobacteria</taxon>
        <taxon>Hyphomicrobiales</taxon>
        <taxon>Xanthobacteraceae</taxon>
        <taxon>Pseudolabrys</taxon>
    </lineage>
</organism>
<sequence length="87" mass="8568">MVSEEIAQGLVRKSEGKRGGALDGVDPVDPIVSMALTDSATSGCKLVEGAVDTAVPAAETAAHGAGSVAGEIAESVIDAVSKIFDGL</sequence>
<accession>A0A345ZUM2</accession>
<protein>
    <submittedName>
        <fullName evidence="2">Uncharacterized protein</fullName>
    </submittedName>
</protein>
<evidence type="ECO:0000313" key="2">
    <source>
        <dbReference type="EMBL" id="AXK80619.1"/>
    </source>
</evidence>